<keyword evidence="2" id="KW-0472">Membrane</keyword>
<dbReference type="Pfam" id="PF05758">
    <property type="entry name" value="Ycf1"/>
    <property type="match status" value="1"/>
</dbReference>
<dbReference type="EnsemblPlants" id="AES62890">
    <property type="protein sequence ID" value="AES62890"/>
    <property type="gene ID" value="MTR_1g110440"/>
</dbReference>
<evidence type="ECO:0000256" key="2">
    <source>
        <dbReference type="SAM" id="Phobius"/>
    </source>
</evidence>
<dbReference type="EMBL" id="CM001217">
    <property type="protein sequence ID" value="AES62890.1"/>
    <property type="molecule type" value="Genomic_DNA"/>
</dbReference>
<feature type="transmembrane region" description="Helical" evidence="2">
    <location>
        <begin position="125"/>
        <end position="147"/>
    </location>
</feature>
<accession>G7ICA3</accession>
<reference evidence="3 5" key="1">
    <citation type="journal article" date="2011" name="Nature">
        <title>The Medicago genome provides insight into the evolution of rhizobial symbioses.</title>
        <authorList>
            <person name="Young N.D."/>
            <person name="Debelle F."/>
            <person name="Oldroyd G.E."/>
            <person name="Geurts R."/>
            <person name="Cannon S.B."/>
            <person name="Udvardi M.K."/>
            <person name="Benedito V.A."/>
            <person name="Mayer K.F."/>
            <person name="Gouzy J."/>
            <person name="Schoof H."/>
            <person name="Van de Peer Y."/>
            <person name="Proost S."/>
            <person name="Cook D.R."/>
            <person name="Meyers B.C."/>
            <person name="Spannagl M."/>
            <person name="Cheung F."/>
            <person name="De Mita S."/>
            <person name="Krishnakumar V."/>
            <person name="Gundlach H."/>
            <person name="Zhou S."/>
            <person name="Mudge J."/>
            <person name="Bharti A.K."/>
            <person name="Murray J.D."/>
            <person name="Naoumkina M.A."/>
            <person name="Rosen B."/>
            <person name="Silverstein K.A."/>
            <person name="Tang H."/>
            <person name="Rombauts S."/>
            <person name="Zhao P.X."/>
            <person name="Zhou P."/>
            <person name="Barbe V."/>
            <person name="Bardou P."/>
            <person name="Bechner M."/>
            <person name="Bellec A."/>
            <person name="Berger A."/>
            <person name="Berges H."/>
            <person name="Bidwell S."/>
            <person name="Bisseling T."/>
            <person name="Choisne N."/>
            <person name="Couloux A."/>
            <person name="Denny R."/>
            <person name="Deshpande S."/>
            <person name="Dai X."/>
            <person name="Doyle J.J."/>
            <person name="Dudez A.M."/>
            <person name="Farmer A.D."/>
            <person name="Fouteau S."/>
            <person name="Franken C."/>
            <person name="Gibelin C."/>
            <person name="Gish J."/>
            <person name="Goldstein S."/>
            <person name="Gonzalez A.J."/>
            <person name="Green P.J."/>
            <person name="Hallab A."/>
            <person name="Hartog M."/>
            <person name="Hua A."/>
            <person name="Humphray S.J."/>
            <person name="Jeong D.H."/>
            <person name="Jing Y."/>
            <person name="Jocker A."/>
            <person name="Kenton S.M."/>
            <person name="Kim D.J."/>
            <person name="Klee K."/>
            <person name="Lai H."/>
            <person name="Lang C."/>
            <person name="Lin S."/>
            <person name="Macmil S.L."/>
            <person name="Magdelenat G."/>
            <person name="Matthews L."/>
            <person name="McCorrison J."/>
            <person name="Monaghan E.L."/>
            <person name="Mun J.H."/>
            <person name="Najar F.Z."/>
            <person name="Nicholson C."/>
            <person name="Noirot C."/>
            <person name="O'Bleness M."/>
            <person name="Paule C.R."/>
            <person name="Poulain J."/>
            <person name="Prion F."/>
            <person name="Qin B."/>
            <person name="Qu C."/>
            <person name="Retzel E.F."/>
            <person name="Riddle C."/>
            <person name="Sallet E."/>
            <person name="Samain S."/>
            <person name="Samson N."/>
            <person name="Sanders I."/>
            <person name="Saurat O."/>
            <person name="Scarpelli C."/>
            <person name="Schiex T."/>
            <person name="Segurens B."/>
            <person name="Severin A.J."/>
            <person name="Sherrier D.J."/>
            <person name="Shi R."/>
            <person name="Sims S."/>
            <person name="Singer S.R."/>
            <person name="Sinharoy S."/>
            <person name="Sterck L."/>
            <person name="Viollet A."/>
            <person name="Wang B.B."/>
            <person name="Wang K."/>
            <person name="Wang M."/>
            <person name="Wang X."/>
            <person name="Warfsmann J."/>
            <person name="Weissenbach J."/>
            <person name="White D.D."/>
            <person name="White J.D."/>
            <person name="Wiley G.B."/>
            <person name="Wincker P."/>
            <person name="Xing Y."/>
            <person name="Yang L."/>
            <person name="Yao Z."/>
            <person name="Ying F."/>
            <person name="Zhai J."/>
            <person name="Zhou L."/>
            <person name="Zuber A."/>
            <person name="Denarie J."/>
            <person name="Dixon R.A."/>
            <person name="May G.D."/>
            <person name="Schwartz D.C."/>
            <person name="Rogers J."/>
            <person name="Quetier F."/>
            <person name="Town C.D."/>
            <person name="Roe B.A."/>
        </authorList>
    </citation>
    <scope>NUCLEOTIDE SEQUENCE [LARGE SCALE GENOMIC DNA]</scope>
    <source>
        <strain evidence="3">A17</strain>
        <strain evidence="4 5">cv. Jemalong A17</strain>
    </source>
</reference>
<evidence type="ECO:0000313" key="5">
    <source>
        <dbReference type="Proteomes" id="UP000002051"/>
    </source>
</evidence>
<dbReference type="OMA" id="NNGEMFI"/>
<name>G7ICA3_MEDTR</name>
<feature type="transmembrane region" description="Helical" evidence="2">
    <location>
        <begin position="83"/>
        <end position="104"/>
    </location>
</feature>
<protein>
    <submittedName>
        <fullName evidence="3">Photosystem I assembly Ycf1-like protein</fullName>
    </submittedName>
</protein>
<keyword evidence="2" id="KW-1133">Transmembrane helix</keyword>
<dbReference type="eggNOG" id="ENOG502RRJM">
    <property type="taxonomic scope" value="Eukaryota"/>
</dbReference>
<organism evidence="3 5">
    <name type="scientific">Medicago truncatula</name>
    <name type="common">Barrel medic</name>
    <name type="synonym">Medicago tribuloides</name>
    <dbReference type="NCBI Taxonomy" id="3880"/>
    <lineage>
        <taxon>Eukaryota</taxon>
        <taxon>Viridiplantae</taxon>
        <taxon>Streptophyta</taxon>
        <taxon>Embryophyta</taxon>
        <taxon>Tracheophyta</taxon>
        <taxon>Spermatophyta</taxon>
        <taxon>Magnoliopsida</taxon>
        <taxon>eudicotyledons</taxon>
        <taxon>Gunneridae</taxon>
        <taxon>Pentapetalae</taxon>
        <taxon>rosids</taxon>
        <taxon>fabids</taxon>
        <taxon>Fabales</taxon>
        <taxon>Fabaceae</taxon>
        <taxon>Papilionoideae</taxon>
        <taxon>50 kb inversion clade</taxon>
        <taxon>NPAAA clade</taxon>
        <taxon>Hologalegina</taxon>
        <taxon>IRL clade</taxon>
        <taxon>Trifolieae</taxon>
        <taxon>Medicago</taxon>
    </lineage>
</organism>
<comment type="subcellular location">
    <subcellularLocation>
        <location evidence="1">Membrane</location>
        <topology evidence="1">Multi-pass membrane protein</topology>
    </subcellularLocation>
</comment>
<feature type="transmembrane region" description="Helical" evidence="2">
    <location>
        <begin position="20"/>
        <end position="41"/>
    </location>
</feature>
<feature type="transmembrane region" description="Helical" evidence="2">
    <location>
        <begin position="53"/>
        <end position="71"/>
    </location>
</feature>
<gene>
    <name evidence="3" type="ordered locus">MTR_1g110440</name>
</gene>
<dbReference type="HOGENOM" id="CLU_1629529_0_0_1"/>
<reference evidence="3 5" key="2">
    <citation type="journal article" date="2014" name="BMC Genomics">
        <title>An improved genome release (version Mt4.0) for the model legume Medicago truncatula.</title>
        <authorList>
            <person name="Tang H."/>
            <person name="Krishnakumar V."/>
            <person name="Bidwell S."/>
            <person name="Rosen B."/>
            <person name="Chan A."/>
            <person name="Zhou S."/>
            <person name="Gentzbittel L."/>
            <person name="Childs K.L."/>
            <person name="Yandell M."/>
            <person name="Gundlach H."/>
            <person name="Mayer K.F."/>
            <person name="Schwartz D.C."/>
            <person name="Town C.D."/>
        </authorList>
    </citation>
    <scope>GENOME REANNOTATION</scope>
    <source>
        <strain evidence="4 5">cv. Jemalong A17</strain>
    </source>
</reference>
<dbReference type="AlphaFoldDB" id="G7ICA3"/>
<dbReference type="PaxDb" id="3880-AES62890"/>
<dbReference type="InterPro" id="IPR008896">
    <property type="entry name" value="TIC214"/>
</dbReference>
<keyword evidence="2" id="KW-0812">Transmembrane</keyword>
<dbReference type="Proteomes" id="UP000002051">
    <property type="component" value="Unassembled WGS sequence"/>
</dbReference>
<evidence type="ECO:0000313" key="3">
    <source>
        <dbReference type="EMBL" id="AES62890.1"/>
    </source>
</evidence>
<keyword evidence="5" id="KW-1185">Reference proteome</keyword>
<dbReference type="STRING" id="3880.G7ICA3"/>
<reference evidence="4" key="3">
    <citation type="submission" date="2015-04" db="UniProtKB">
        <authorList>
            <consortium name="EnsemblPlants"/>
        </authorList>
    </citation>
    <scope>IDENTIFICATION</scope>
    <source>
        <strain evidence="4">cv. Jemalong A17</strain>
    </source>
</reference>
<evidence type="ECO:0000256" key="1">
    <source>
        <dbReference type="ARBA" id="ARBA00004141"/>
    </source>
</evidence>
<sequence length="163" mass="19285">MSFNNGEMFILIYYAPLHLALIRPHTITVLTLPYLFFNFVYKNNKHYYSLSNTLLFPSSILLRLMNIYPFRSNNKLLFLTSSFLGWLIGHIFLMKCIGLILLVWSKQKNSIKSKLTMRFDKYILLQLRNYVGQIFVVFSFVTVAHYLGRTPVPYLYTYTDEIL</sequence>
<evidence type="ECO:0000313" key="4">
    <source>
        <dbReference type="EnsemblPlants" id="AES62890"/>
    </source>
</evidence>
<dbReference type="GO" id="GO:0016020">
    <property type="term" value="C:membrane"/>
    <property type="evidence" value="ECO:0007669"/>
    <property type="project" value="UniProtKB-SubCell"/>
</dbReference>
<proteinExistence type="predicted"/>